<keyword evidence="7" id="KW-0472">Membrane</keyword>
<protein>
    <submittedName>
        <fullName evidence="8">Small heat shock-like protein</fullName>
    </submittedName>
</protein>
<reference evidence="8" key="1">
    <citation type="submission" date="2015-12" db="EMBL/GenBank/DDBJ databases">
        <title>Update maize B73 reference genome by single molecule sequencing technologies.</title>
        <authorList>
            <consortium name="Maize Genome Sequencing Project"/>
            <person name="Ware D."/>
        </authorList>
    </citation>
    <scope>NUCLEOTIDE SEQUENCE [LARGE SCALE GENOMIC DNA]</scope>
    <source>
        <tissue evidence="8">Seedling</tissue>
    </source>
</reference>
<proteinExistence type="inferred from homology"/>
<dbReference type="AlphaFoldDB" id="A0A1D6KUQ3"/>
<accession>A0A1D6KUQ3</accession>
<dbReference type="PROSITE" id="PS01031">
    <property type="entry name" value="SHSP"/>
    <property type="match status" value="1"/>
</dbReference>
<evidence type="ECO:0000256" key="7">
    <source>
        <dbReference type="SAM" id="Phobius"/>
    </source>
</evidence>
<gene>
    <name evidence="8" type="ORF">ZEAMMB73_Zm00001d032893</name>
</gene>
<dbReference type="InterPro" id="IPR002068">
    <property type="entry name" value="A-crystallin/Hsp20_dom"/>
</dbReference>
<keyword evidence="7" id="KW-1133">Transmembrane helix</keyword>
<dbReference type="CDD" id="cd06464">
    <property type="entry name" value="ACD_sHsps-like"/>
    <property type="match status" value="1"/>
</dbReference>
<dbReference type="Gene3D" id="2.60.40.790">
    <property type="match status" value="1"/>
</dbReference>
<dbReference type="PANTHER" id="PTHR43670">
    <property type="entry name" value="HEAT SHOCK PROTEIN 26"/>
    <property type="match status" value="1"/>
</dbReference>
<dbReference type="SMR" id="A0A1D6KUQ3"/>
<dbReference type="EMBL" id="CM007647">
    <property type="protein sequence ID" value="ONM06293.1"/>
    <property type="molecule type" value="Genomic_DNA"/>
</dbReference>
<evidence type="ECO:0000256" key="6">
    <source>
        <dbReference type="SAM" id="MobiDB-lite"/>
    </source>
</evidence>
<keyword evidence="8" id="KW-0346">Stress response</keyword>
<organism evidence="8">
    <name type="scientific">Zea mays</name>
    <name type="common">Maize</name>
    <dbReference type="NCBI Taxonomy" id="4577"/>
    <lineage>
        <taxon>Eukaryota</taxon>
        <taxon>Viridiplantae</taxon>
        <taxon>Streptophyta</taxon>
        <taxon>Embryophyta</taxon>
        <taxon>Tracheophyta</taxon>
        <taxon>Spermatophyta</taxon>
        <taxon>Magnoliopsida</taxon>
        <taxon>Liliopsida</taxon>
        <taxon>Poales</taxon>
        <taxon>Poaceae</taxon>
        <taxon>PACMAD clade</taxon>
        <taxon>Panicoideae</taxon>
        <taxon>Andropogonodae</taxon>
        <taxon>Andropogoneae</taxon>
        <taxon>Tripsacinae</taxon>
        <taxon>Zea</taxon>
    </lineage>
</organism>
<evidence type="ECO:0000256" key="3">
    <source>
        <dbReference type="ARBA" id="ARBA00022821"/>
    </source>
</evidence>
<evidence type="ECO:0000313" key="8">
    <source>
        <dbReference type="EMBL" id="ONM06293.1"/>
    </source>
</evidence>
<dbReference type="Pfam" id="PF00011">
    <property type="entry name" value="HSP20"/>
    <property type="match status" value="1"/>
</dbReference>
<feature type="transmembrane region" description="Helical" evidence="7">
    <location>
        <begin position="187"/>
        <end position="205"/>
    </location>
</feature>
<evidence type="ECO:0000256" key="4">
    <source>
        <dbReference type="PROSITE-ProRule" id="PRU00285"/>
    </source>
</evidence>
<dbReference type="InParanoid" id="A0A1D6KUQ3"/>
<dbReference type="InterPro" id="IPR008978">
    <property type="entry name" value="HSP20-like_chaperone"/>
</dbReference>
<keyword evidence="2" id="KW-1003">Cell membrane</keyword>
<dbReference type="SUPFAM" id="SSF49764">
    <property type="entry name" value="HSP20-like chaperones"/>
    <property type="match status" value="1"/>
</dbReference>
<sequence length="211" mass="23151">MASSKREYEDFVPPHKTEREPATHTLTVNLSGQGKQCARARIHTWFKKEHVRVQMVHSQRRLIVRGERPVDGNRWRRFGLELLVPDGCDAKAIHARFENGVFRVTMPAVPPEQVPVVASAAKQDGGDRAARGREDNKHETPRKQEARQRVVSSARDPGGSSSKNDGAGGGSSAPPSSCQGFLSNPKMATTVLAVVLVLISLGIYVKNSVWP</sequence>
<comment type="subcellular location">
    <subcellularLocation>
        <location evidence="1">Cell membrane</location>
        <topology evidence="1">Single-pass membrane protein</topology>
    </subcellularLocation>
</comment>
<evidence type="ECO:0000256" key="5">
    <source>
        <dbReference type="RuleBase" id="RU003616"/>
    </source>
</evidence>
<feature type="region of interest" description="Disordered" evidence="6">
    <location>
        <begin position="118"/>
        <end position="177"/>
    </location>
</feature>
<feature type="compositionally biased region" description="Basic and acidic residues" evidence="6">
    <location>
        <begin position="124"/>
        <end position="148"/>
    </location>
</feature>
<evidence type="ECO:0000256" key="2">
    <source>
        <dbReference type="ARBA" id="ARBA00022475"/>
    </source>
</evidence>
<keyword evidence="3" id="KW-0611">Plant defense</keyword>
<comment type="similarity">
    <text evidence="4 5">Belongs to the small heat shock protein (HSP20) family.</text>
</comment>
<name>A0A1D6KUQ3_MAIZE</name>
<evidence type="ECO:0000256" key="1">
    <source>
        <dbReference type="ARBA" id="ARBA00004162"/>
    </source>
</evidence>
<dbReference type="ExpressionAtlas" id="A0A1D6KUQ3">
    <property type="expression patterns" value="baseline and differential"/>
</dbReference>
<dbReference type="PANTHER" id="PTHR43670:SF20">
    <property type="entry name" value="HSP20_ALPHA CRYSTALLIN FAMILY PROTEIN, EXPRESSED"/>
    <property type="match status" value="1"/>
</dbReference>
<keyword evidence="7" id="KW-0812">Transmembrane</keyword>
<dbReference type="GO" id="GO:0006952">
    <property type="term" value="P:defense response"/>
    <property type="evidence" value="ECO:0007669"/>
    <property type="project" value="UniProtKB-KW"/>
</dbReference>
<dbReference type="GO" id="GO:0005886">
    <property type="term" value="C:plasma membrane"/>
    <property type="evidence" value="ECO:0007669"/>
    <property type="project" value="UniProtKB-SubCell"/>
</dbReference>